<evidence type="ECO:0000313" key="1">
    <source>
        <dbReference type="EMBL" id="CAB3769056.1"/>
    </source>
</evidence>
<evidence type="ECO:0000313" key="2">
    <source>
        <dbReference type="Proteomes" id="UP000494329"/>
    </source>
</evidence>
<keyword evidence="2" id="KW-1185">Reference proteome</keyword>
<reference evidence="1 2" key="1">
    <citation type="submission" date="2020-04" db="EMBL/GenBank/DDBJ databases">
        <authorList>
            <person name="De Canck E."/>
        </authorList>
    </citation>
    <scope>NUCLEOTIDE SEQUENCE [LARGE SCALE GENOMIC DNA]</scope>
    <source>
        <strain evidence="1 2">LMG 29739</strain>
    </source>
</reference>
<gene>
    <name evidence="1" type="ORF">LMG29739_05452</name>
</gene>
<protein>
    <recommendedName>
        <fullName evidence="3">2-polyprenyl-6-hydroxyphenol methylase</fullName>
    </recommendedName>
</protein>
<dbReference type="EMBL" id="CADIKF010000060">
    <property type="protein sequence ID" value="CAB3769056.1"/>
    <property type="molecule type" value="Genomic_DNA"/>
</dbReference>
<dbReference type="CDD" id="cd02440">
    <property type="entry name" value="AdoMet_MTases"/>
    <property type="match status" value="1"/>
</dbReference>
<dbReference type="PANTHER" id="PTHR43861:SF6">
    <property type="entry name" value="METHYLTRANSFERASE TYPE 11"/>
    <property type="match status" value="1"/>
</dbReference>
<evidence type="ECO:0008006" key="3">
    <source>
        <dbReference type="Google" id="ProtNLM"/>
    </source>
</evidence>
<organism evidence="1 2">
    <name type="scientific">Paraburkholderia solisilvae</name>
    <dbReference type="NCBI Taxonomy" id="624376"/>
    <lineage>
        <taxon>Bacteria</taxon>
        <taxon>Pseudomonadati</taxon>
        <taxon>Pseudomonadota</taxon>
        <taxon>Betaproteobacteria</taxon>
        <taxon>Burkholderiales</taxon>
        <taxon>Burkholderiaceae</taxon>
        <taxon>Paraburkholderia</taxon>
    </lineage>
</organism>
<accession>A0A6J5EV03</accession>
<dbReference type="Pfam" id="PF13489">
    <property type="entry name" value="Methyltransf_23"/>
    <property type="match status" value="1"/>
</dbReference>
<proteinExistence type="predicted"/>
<name>A0A6J5EV03_9BURK</name>
<dbReference type="RefSeq" id="WP_246270576.1">
    <property type="nucleotide sequence ID" value="NZ_CADIKF010000060.1"/>
</dbReference>
<dbReference type="Proteomes" id="UP000494329">
    <property type="component" value="Unassembled WGS sequence"/>
</dbReference>
<dbReference type="SUPFAM" id="SSF53335">
    <property type="entry name" value="S-adenosyl-L-methionine-dependent methyltransferases"/>
    <property type="match status" value="1"/>
</dbReference>
<dbReference type="InterPro" id="IPR029063">
    <property type="entry name" value="SAM-dependent_MTases_sf"/>
</dbReference>
<dbReference type="PANTHER" id="PTHR43861">
    <property type="entry name" value="TRANS-ACONITATE 2-METHYLTRANSFERASE-RELATED"/>
    <property type="match status" value="1"/>
</dbReference>
<sequence>MHEYTVLQSVESAQHNGDAYMLLQCPVCGTTGALYFERNSYYLDRCPACLFVYVRNVPSEHALADFYLTGHSDEGVFVPVTQKRLSRRFSKGIENWWHAWNIVRHARGRRRLLEIGYGEGHLLKALKSTARFDLEGIDYATAPVSYFRARGLRVFSSSLHDRRYPDGHWEFIVGFHVLEHVQHLDEFMKEVRRVLADRGRVYFVVPCVTHFSAVRAGPQWKLFGPPGHLWHFSVKAMKRFMADQGFRVIFAHCISNRPHLTVLAEKTTG</sequence>
<dbReference type="Gene3D" id="3.40.50.150">
    <property type="entry name" value="Vaccinia Virus protein VP39"/>
    <property type="match status" value="1"/>
</dbReference>
<dbReference type="AlphaFoldDB" id="A0A6J5EV03"/>